<feature type="binding site" evidence="7">
    <location>
        <position position="177"/>
    </location>
    <ligand>
        <name>dimethylallyl phosphate</name>
        <dbReference type="ChEBI" id="CHEBI:88052"/>
    </ligand>
</feature>
<keyword evidence="3 7" id="KW-0288">FMN</keyword>
<name>A8EYG6_RICCK</name>
<dbReference type="InterPro" id="IPR036551">
    <property type="entry name" value="Flavin_trans-like"/>
</dbReference>
<evidence type="ECO:0000256" key="5">
    <source>
        <dbReference type="ARBA" id="ARBA00050612"/>
    </source>
</evidence>
<feature type="binding site" evidence="7">
    <location>
        <begin position="35"/>
        <end position="37"/>
    </location>
    <ligand>
        <name>FMN</name>
        <dbReference type="ChEBI" id="CHEBI:58210"/>
    </ligand>
</feature>
<evidence type="ECO:0000256" key="4">
    <source>
        <dbReference type="ARBA" id="ARBA00022679"/>
    </source>
</evidence>
<comment type="similarity">
    <text evidence="6 7">Belongs to the UbiX/PAD1 family.</text>
</comment>
<feature type="binding site" evidence="7">
    <location>
        <position position="147"/>
    </location>
    <ligand>
        <name>FMN</name>
        <dbReference type="ChEBI" id="CHEBI:58210"/>
    </ligand>
</feature>
<accession>A8EYG6</accession>
<comment type="function">
    <text evidence="7">Flavin prenyltransferase that catalyzes the synthesis of the prenylated FMN cofactor (prenyl-FMN) for 4-hydroxy-3-polyprenylbenzoic acid decarboxylase UbiD. The prenyltransferase is metal-independent and links a dimethylallyl moiety from dimethylallyl monophosphate (DMAP) to the flavin N5 and C6 atoms of FMN.</text>
</comment>
<dbReference type="GO" id="GO:0106141">
    <property type="term" value="F:flavin prenyltransferase activity"/>
    <property type="evidence" value="ECO:0007669"/>
    <property type="project" value="UniProtKB-EC"/>
</dbReference>
<dbReference type="FunFam" id="3.40.50.1950:FF:000001">
    <property type="entry name" value="Flavin prenyltransferase UbiX"/>
    <property type="match status" value="1"/>
</dbReference>
<dbReference type="NCBIfam" id="TIGR00421">
    <property type="entry name" value="ubiX_pad"/>
    <property type="match status" value="1"/>
</dbReference>
<organism evidence="9 10">
    <name type="scientific">Rickettsia canadensis (strain McKiel)</name>
    <dbReference type="NCBI Taxonomy" id="293613"/>
    <lineage>
        <taxon>Bacteria</taxon>
        <taxon>Pseudomonadati</taxon>
        <taxon>Pseudomonadota</taxon>
        <taxon>Alphaproteobacteria</taxon>
        <taxon>Rickettsiales</taxon>
        <taxon>Rickettsiaceae</taxon>
        <taxon>Rickettsieae</taxon>
        <taxon>Rickettsia</taxon>
        <taxon>belli group</taxon>
    </lineage>
</organism>
<dbReference type="KEGG" id="rcm:A1E_02270"/>
<comment type="caution">
    <text evidence="7">Lacks conserved residue(s) required for the propagation of feature annotation.</text>
</comment>
<evidence type="ECO:0000256" key="2">
    <source>
        <dbReference type="ARBA" id="ARBA00022630"/>
    </source>
</evidence>
<dbReference type="HOGENOM" id="CLU_074522_2_1_5"/>
<dbReference type="InterPro" id="IPR004507">
    <property type="entry name" value="UbiX-like"/>
</dbReference>
<keyword evidence="2 7" id="KW-0285">Flavoprotein</keyword>
<protein>
    <recommendedName>
        <fullName evidence="7">Flavin prenyltransferase UbiX</fullName>
        <ecNumber evidence="7">2.5.1.129</ecNumber>
    </recommendedName>
</protein>
<sequence>MHINVFYKFFLLYTKLINYRTEMNKEKKIIIAISGASGAIYGIRLLEILKQQNIETHLVISDGAALTIKAETTYSIEAIKNLANYYYDDKDLGATISSGSFKTSGIIIAPCSMKTLASIAHSIEDTLISRAAGVVLKDRRKLILMTRETPLHIGHLENMLKVASYGGIIAPPVPAFYNNPASIDDIVNHSVTRILDCFDIETNLIKRWGSV</sequence>
<dbReference type="HAMAP" id="MF_01984">
    <property type="entry name" value="ubiX_pad"/>
    <property type="match status" value="1"/>
</dbReference>
<keyword evidence="4 7" id="KW-0808">Transferase</keyword>
<dbReference type="GO" id="GO:0016831">
    <property type="term" value="F:carboxy-lyase activity"/>
    <property type="evidence" value="ECO:0007669"/>
    <property type="project" value="TreeGrafter"/>
</dbReference>
<dbReference type="Proteomes" id="UP000007056">
    <property type="component" value="Chromosome"/>
</dbReference>
<feature type="binding site" evidence="7">
    <location>
        <position position="61"/>
    </location>
    <ligand>
        <name>FMN</name>
        <dbReference type="ChEBI" id="CHEBI:58210"/>
    </ligand>
</feature>
<evidence type="ECO:0000256" key="7">
    <source>
        <dbReference type="HAMAP-Rule" id="MF_01984"/>
    </source>
</evidence>
<gene>
    <name evidence="7" type="primary">ubiX</name>
    <name evidence="9" type="ordered locus">A1E_02270</name>
</gene>
<dbReference type="STRING" id="293613.A1E_02270"/>
<evidence type="ECO:0000313" key="10">
    <source>
        <dbReference type="Proteomes" id="UP000007056"/>
    </source>
</evidence>
<reference evidence="10" key="1">
    <citation type="submission" date="2007-09" db="EMBL/GenBank/DDBJ databases">
        <title>Complete genome sequence of Rickettsia canadensis.</title>
        <authorList>
            <person name="Madan A."/>
            <person name="Fahey J."/>
            <person name="Helton E."/>
            <person name="Ketteman M."/>
            <person name="Madan A."/>
            <person name="Rodrigues S."/>
            <person name="Sanchez A."/>
            <person name="Whiting M."/>
            <person name="Dasch G."/>
            <person name="Eremeeva M."/>
        </authorList>
    </citation>
    <scope>NUCLEOTIDE SEQUENCE [LARGE SCALE GENOMIC DNA]</scope>
    <source>
        <strain evidence="10">McKiel</strain>
    </source>
</reference>
<evidence type="ECO:0000256" key="6">
    <source>
        <dbReference type="ARBA" id="ARBA00060793"/>
    </source>
</evidence>
<dbReference type="SUPFAM" id="SSF52507">
    <property type="entry name" value="Homo-oligomeric flavin-containing Cys decarboxylases, HFCD"/>
    <property type="match status" value="1"/>
</dbReference>
<keyword evidence="1 7" id="KW-0637">Prenyltransferase</keyword>
<dbReference type="NCBIfam" id="NF004685">
    <property type="entry name" value="PRK06029.1"/>
    <property type="match status" value="1"/>
</dbReference>
<feature type="binding site" evidence="7">
    <location>
        <position position="193"/>
    </location>
    <ligand>
        <name>dimethylallyl phosphate</name>
        <dbReference type="ChEBI" id="CHEBI:88052"/>
    </ligand>
</feature>
<dbReference type="EC" id="2.5.1.129" evidence="7"/>
<proteinExistence type="inferred from homology"/>
<dbReference type="InterPro" id="IPR003382">
    <property type="entry name" value="Flavoprotein"/>
</dbReference>
<dbReference type="eggNOG" id="COG0163">
    <property type="taxonomic scope" value="Bacteria"/>
</dbReference>
<feature type="binding site" evidence="7">
    <location>
        <begin position="112"/>
        <end position="115"/>
    </location>
    <ligand>
        <name>FMN</name>
        <dbReference type="ChEBI" id="CHEBI:58210"/>
    </ligand>
</feature>
<dbReference type="PANTHER" id="PTHR43374">
    <property type="entry name" value="FLAVIN PRENYLTRANSFERASE"/>
    <property type="match status" value="1"/>
</dbReference>
<dbReference type="Gene3D" id="3.40.50.1950">
    <property type="entry name" value="Flavin prenyltransferase-like"/>
    <property type="match status" value="1"/>
</dbReference>
<evidence type="ECO:0000259" key="8">
    <source>
        <dbReference type="Pfam" id="PF02441"/>
    </source>
</evidence>
<dbReference type="AlphaFoldDB" id="A8EYG6"/>
<comment type="catalytic activity">
    <reaction evidence="5 7">
        <text>dimethylallyl phosphate + FMNH2 = prenylated FMNH2 + phosphate</text>
        <dbReference type="Rhea" id="RHEA:37743"/>
        <dbReference type="ChEBI" id="CHEBI:43474"/>
        <dbReference type="ChEBI" id="CHEBI:57618"/>
        <dbReference type="ChEBI" id="CHEBI:87467"/>
        <dbReference type="ChEBI" id="CHEBI:88052"/>
        <dbReference type="EC" id="2.5.1.129"/>
    </reaction>
</comment>
<evidence type="ECO:0000256" key="3">
    <source>
        <dbReference type="ARBA" id="ARBA00022643"/>
    </source>
</evidence>
<evidence type="ECO:0000256" key="1">
    <source>
        <dbReference type="ARBA" id="ARBA00022602"/>
    </source>
</evidence>
<dbReference type="Pfam" id="PF02441">
    <property type="entry name" value="Flavoprotein"/>
    <property type="match status" value="1"/>
</dbReference>
<evidence type="ECO:0000313" key="9">
    <source>
        <dbReference type="EMBL" id="ABV73399.1"/>
    </source>
</evidence>
<dbReference type="EMBL" id="CP000409">
    <property type="protein sequence ID" value="ABV73399.1"/>
    <property type="molecule type" value="Genomic_DNA"/>
</dbReference>
<feature type="domain" description="Flavoprotein" evidence="8">
    <location>
        <begin position="27"/>
        <end position="194"/>
    </location>
</feature>
<dbReference type="PANTHER" id="PTHR43374:SF1">
    <property type="entry name" value="FLAVIN PRENYLTRANSFERASE PAD1, MITOCHONDRIAL"/>
    <property type="match status" value="1"/>
</dbReference>